<feature type="domain" description="SIAH-type" evidence="5">
    <location>
        <begin position="61"/>
        <end position="119"/>
    </location>
</feature>
<dbReference type="GO" id="GO:0016567">
    <property type="term" value="P:protein ubiquitination"/>
    <property type="evidence" value="ECO:0007669"/>
    <property type="project" value="UniProtKB-UniPathway"/>
</dbReference>
<dbReference type="EMBL" id="VTPC01002469">
    <property type="protein sequence ID" value="KAF2899989.1"/>
    <property type="molecule type" value="Genomic_DNA"/>
</dbReference>
<evidence type="ECO:0000256" key="4">
    <source>
        <dbReference type="PROSITE-ProRule" id="PRU00455"/>
    </source>
</evidence>
<keyword evidence="2 4" id="KW-0863">Zinc-finger</keyword>
<dbReference type="UniPathway" id="UPA00143"/>
<keyword evidence="3" id="KW-0862">Zinc</keyword>
<dbReference type="OrthoDB" id="8182903at2759"/>
<proteinExistence type="predicted"/>
<dbReference type="Proteomes" id="UP000801492">
    <property type="component" value="Unassembled WGS sequence"/>
</dbReference>
<evidence type="ECO:0000313" key="6">
    <source>
        <dbReference type="EMBL" id="KAF2899989.1"/>
    </source>
</evidence>
<evidence type="ECO:0000256" key="2">
    <source>
        <dbReference type="ARBA" id="ARBA00022771"/>
    </source>
</evidence>
<protein>
    <recommendedName>
        <fullName evidence="5">SIAH-type domain-containing protein</fullName>
    </recommendedName>
</protein>
<dbReference type="GO" id="GO:0005737">
    <property type="term" value="C:cytoplasm"/>
    <property type="evidence" value="ECO:0007669"/>
    <property type="project" value="TreeGrafter"/>
</dbReference>
<dbReference type="AlphaFoldDB" id="A0A8K0D8Z4"/>
<dbReference type="GO" id="GO:0061630">
    <property type="term" value="F:ubiquitin protein ligase activity"/>
    <property type="evidence" value="ECO:0007669"/>
    <property type="project" value="TreeGrafter"/>
</dbReference>
<organism evidence="6 7">
    <name type="scientific">Ignelater luminosus</name>
    <name type="common">Cucubano</name>
    <name type="synonym">Pyrophorus luminosus</name>
    <dbReference type="NCBI Taxonomy" id="2038154"/>
    <lineage>
        <taxon>Eukaryota</taxon>
        <taxon>Metazoa</taxon>
        <taxon>Ecdysozoa</taxon>
        <taxon>Arthropoda</taxon>
        <taxon>Hexapoda</taxon>
        <taxon>Insecta</taxon>
        <taxon>Pterygota</taxon>
        <taxon>Neoptera</taxon>
        <taxon>Endopterygota</taxon>
        <taxon>Coleoptera</taxon>
        <taxon>Polyphaga</taxon>
        <taxon>Elateriformia</taxon>
        <taxon>Elateroidea</taxon>
        <taxon>Elateridae</taxon>
        <taxon>Agrypninae</taxon>
        <taxon>Pyrophorini</taxon>
        <taxon>Ignelater</taxon>
    </lineage>
</organism>
<keyword evidence="1" id="KW-0479">Metal-binding</keyword>
<dbReference type="GO" id="GO:0043161">
    <property type="term" value="P:proteasome-mediated ubiquitin-dependent protein catabolic process"/>
    <property type="evidence" value="ECO:0007669"/>
    <property type="project" value="TreeGrafter"/>
</dbReference>
<evidence type="ECO:0000256" key="3">
    <source>
        <dbReference type="ARBA" id="ARBA00022833"/>
    </source>
</evidence>
<evidence type="ECO:0000256" key="1">
    <source>
        <dbReference type="ARBA" id="ARBA00022723"/>
    </source>
</evidence>
<dbReference type="Gene3D" id="3.30.40.10">
    <property type="entry name" value="Zinc/RING finger domain, C3HC4 (zinc finger)"/>
    <property type="match status" value="1"/>
</dbReference>
<dbReference type="InterPro" id="IPR013083">
    <property type="entry name" value="Znf_RING/FYVE/PHD"/>
</dbReference>
<dbReference type="InterPro" id="IPR013010">
    <property type="entry name" value="Znf_SIAH"/>
</dbReference>
<gene>
    <name evidence="6" type="ORF">ILUMI_06197</name>
</gene>
<name>A0A8K0D8Z4_IGNLU</name>
<reference evidence="6" key="1">
    <citation type="submission" date="2019-08" db="EMBL/GenBank/DDBJ databases">
        <title>The genome of the North American firefly Photinus pyralis.</title>
        <authorList>
            <consortium name="Photinus pyralis genome working group"/>
            <person name="Fallon T.R."/>
            <person name="Sander Lower S.E."/>
            <person name="Weng J.-K."/>
        </authorList>
    </citation>
    <scope>NUCLEOTIDE SEQUENCE</scope>
    <source>
        <strain evidence="6">TRF0915ILg1</strain>
        <tissue evidence="6">Whole body</tissue>
    </source>
</reference>
<accession>A0A8K0D8Z4</accession>
<sequence length="268" mass="31127">MNVEEIDSVIEHLRCATCKRYLMWPPIMQKPHGDNICGRCALKDTNEVFIRQMTLEEILRKLSFPCKNESHGCKRRLHFGKVDRHEMRCVYNSTVCPAMDCAVSDLLINLPQHLSEHAEIMKAQLKIDIEIARDYKEMIGATINGVTYMMQYEYNAAEKMLCFDIRGLCYKKAKYYLSLRNTAFPNSCVSIRGGTVPPYFQIRPRVNLCITKYLPALEDSNVVTFAFVIKSRQVNKHTQTDPLIPPPLIVRRRLRVDIMLMHFHRNAN</sequence>
<dbReference type="GO" id="GO:0031624">
    <property type="term" value="F:ubiquitin conjugating enzyme binding"/>
    <property type="evidence" value="ECO:0007669"/>
    <property type="project" value="TreeGrafter"/>
</dbReference>
<dbReference type="Pfam" id="PF21361">
    <property type="entry name" value="Sina_ZnF"/>
    <property type="match status" value="1"/>
</dbReference>
<comment type="caution">
    <text evidence="6">The sequence shown here is derived from an EMBL/GenBank/DDBJ whole genome shotgun (WGS) entry which is preliminary data.</text>
</comment>
<dbReference type="PANTHER" id="PTHR45877:SF2">
    <property type="entry name" value="E3 UBIQUITIN-PROTEIN LIGASE SINA-RELATED"/>
    <property type="match status" value="1"/>
</dbReference>
<dbReference type="SUPFAM" id="SSF49599">
    <property type="entry name" value="TRAF domain-like"/>
    <property type="match status" value="1"/>
</dbReference>
<evidence type="ECO:0000313" key="7">
    <source>
        <dbReference type="Proteomes" id="UP000801492"/>
    </source>
</evidence>
<dbReference type="InterPro" id="IPR004162">
    <property type="entry name" value="SINA-like_animal"/>
</dbReference>
<dbReference type="GO" id="GO:0008270">
    <property type="term" value="F:zinc ion binding"/>
    <property type="evidence" value="ECO:0007669"/>
    <property type="project" value="UniProtKB-KW"/>
</dbReference>
<dbReference type="PROSITE" id="PS51081">
    <property type="entry name" value="ZF_SIAH"/>
    <property type="match status" value="1"/>
</dbReference>
<evidence type="ECO:0000259" key="5">
    <source>
        <dbReference type="PROSITE" id="PS51081"/>
    </source>
</evidence>
<keyword evidence="7" id="KW-1185">Reference proteome</keyword>
<dbReference type="PANTHER" id="PTHR45877">
    <property type="entry name" value="E3 UBIQUITIN-PROTEIN LIGASE SIAH2"/>
    <property type="match status" value="1"/>
</dbReference>